<keyword evidence="2" id="KW-1185">Reference proteome</keyword>
<dbReference type="Proteomes" id="UP000054995">
    <property type="component" value="Unassembled WGS sequence"/>
</dbReference>
<protein>
    <submittedName>
        <fullName evidence="1">Uncharacterized protein</fullName>
    </submittedName>
</protein>
<dbReference type="AlphaFoldDB" id="A0A0V1F8A1"/>
<evidence type="ECO:0000313" key="1">
    <source>
        <dbReference type="EMBL" id="KRY82377.1"/>
    </source>
</evidence>
<gene>
    <name evidence="1" type="ORF">T4D_14191</name>
</gene>
<sequence>MYQGQRNTLAFVRTISVQKENSDLKKQLLQDYAVLIMLEILRYFDIFCELKLEDQERRRILKV</sequence>
<dbReference type="EMBL" id="JYDT01000177">
    <property type="protein sequence ID" value="KRY82377.1"/>
    <property type="molecule type" value="Genomic_DNA"/>
</dbReference>
<accession>A0A0V1F8A1</accession>
<name>A0A0V1F8A1_TRIPS</name>
<evidence type="ECO:0000313" key="2">
    <source>
        <dbReference type="Proteomes" id="UP000054995"/>
    </source>
</evidence>
<reference evidence="1 2" key="1">
    <citation type="submission" date="2015-01" db="EMBL/GenBank/DDBJ databases">
        <title>Evolution of Trichinella species and genotypes.</title>
        <authorList>
            <person name="Korhonen P.K."/>
            <person name="Edoardo P."/>
            <person name="Giuseppe L.R."/>
            <person name="Gasser R.B."/>
        </authorList>
    </citation>
    <scope>NUCLEOTIDE SEQUENCE [LARGE SCALE GENOMIC DNA]</scope>
    <source>
        <strain evidence="1">ISS470</strain>
    </source>
</reference>
<comment type="caution">
    <text evidence="1">The sequence shown here is derived from an EMBL/GenBank/DDBJ whole genome shotgun (WGS) entry which is preliminary data.</text>
</comment>
<proteinExistence type="predicted"/>
<organism evidence="1 2">
    <name type="scientific">Trichinella pseudospiralis</name>
    <name type="common">Parasitic roundworm</name>
    <dbReference type="NCBI Taxonomy" id="6337"/>
    <lineage>
        <taxon>Eukaryota</taxon>
        <taxon>Metazoa</taxon>
        <taxon>Ecdysozoa</taxon>
        <taxon>Nematoda</taxon>
        <taxon>Enoplea</taxon>
        <taxon>Dorylaimia</taxon>
        <taxon>Trichinellida</taxon>
        <taxon>Trichinellidae</taxon>
        <taxon>Trichinella</taxon>
    </lineage>
</organism>